<reference evidence="2" key="1">
    <citation type="submission" date="2020-11" db="EMBL/GenBank/DDBJ databases">
        <authorList>
            <person name="Tran Van P."/>
        </authorList>
    </citation>
    <scope>NUCLEOTIDE SEQUENCE</scope>
</reference>
<proteinExistence type="predicted"/>
<sequence>MSAINDTYTVKFSSTKRKMLTPGAVPSMNLPTDTLVPPDEPTRKYLCPNRQPVPTISVKIEHYCTESFEMEDTKPILGCVGSEMQLNSHIHFSNETILGLEVDYINRDSNNETLSLAHTTNDSDSCTLPPIKEEPKVEFETLEESLKFEIKENDAHDTNTEMALSSFPPTKEPKVKEGFGDQINLCRDQGLNPGPPAQKSDTLPLDRQVTDM</sequence>
<accession>A0A7R9CVW2</accession>
<feature type="region of interest" description="Disordered" evidence="1">
    <location>
        <begin position="184"/>
        <end position="212"/>
    </location>
</feature>
<name>A0A7R9CVW2_TIMPO</name>
<protein>
    <submittedName>
        <fullName evidence="2">Uncharacterized protein</fullName>
    </submittedName>
</protein>
<evidence type="ECO:0000313" key="2">
    <source>
        <dbReference type="EMBL" id="CAD7403241.1"/>
    </source>
</evidence>
<dbReference type="AlphaFoldDB" id="A0A7R9CVW2"/>
<gene>
    <name evidence="2" type="ORF">TPSB3V08_LOCUS3953</name>
</gene>
<dbReference type="EMBL" id="OD001807">
    <property type="protein sequence ID" value="CAD7403241.1"/>
    <property type="molecule type" value="Genomic_DNA"/>
</dbReference>
<evidence type="ECO:0000256" key="1">
    <source>
        <dbReference type="SAM" id="MobiDB-lite"/>
    </source>
</evidence>
<organism evidence="2">
    <name type="scientific">Timema poppense</name>
    <name type="common">Walking stick</name>
    <dbReference type="NCBI Taxonomy" id="170557"/>
    <lineage>
        <taxon>Eukaryota</taxon>
        <taxon>Metazoa</taxon>
        <taxon>Ecdysozoa</taxon>
        <taxon>Arthropoda</taxon>
        <taxon>Hexapoda</taxon>
        <taxon>Insecta</taxon>
        <taxon>Pterygota</taxon>
        <taxon>Neoptera</taxon>
        <taxon>Polyneoptera</taxon>
        <taxon>Phasmatodea</taxon>
        <taxon>Timematodea</taxon>
        <taxon>Timematoidea</taxon>
        <taxon>Timematidae</taxon>
        <taxon>Timema</taxon>
    </lineage>
</organism>